<proteinExistence type="predicted"/>
<protein>
    <submittedName>
        <fullName evidence="1">DUF2867 domain-containing protein</fullName>
    </submittedName>
</protein>
<dbReference type="AlphaFoldDB" id="A0AA41U8U0"/>
<dbReference type="EMBL" id="JAKGSG010000025">
    <property type="protein sequence ID" value="MCF4120812.1"/>
    <property type="molecule type" value="Genomic_DNA"/>
</dbReference>
<dbReference type="InterPro" id="IPR021295">
    <property type="entry name" value="DUF2867"/>
</dbReference>
<organism evidence="1 2">
    <name type="scientific">Antribacter soli</name>
    <dbReference type="NCBI Taxonomy" id="2910976"/>
    <lineage>
        <taxon>Bacteria</taxon>
        <taxon>Bacillati</taxon>
        <taxon>Actinomycetota</taxon>
        <taxon>Actinomycetes</taxon>
        <taxon>Micrococcales</taxon>
        <taxon>Promicromonosporaceae</taxon>
        <taxon>Antribacter</taxon>
    </lineage>
</organism>
<sequence length="146" mass="16040">MRSLAIDACPAPDVIDVQALPLPAGSPTDPAWWLDRLFDIRSVPWPVRILAGLRQLLAGVVVGADTRRTGAQVFAVDATDDREAMAHESDRHLDFWVGVAADGGLLQVTTVVRLHGWRGRLYWAPVGALHAPIVRSMMRRAMARKD</sequence>
<reference evidence="1" key="1">
    <citation type="submission" date="2022-01" db="EMBL/GenBank/DDBJ databases">
        <title>Antribacter sp. nov., isolated from Guizhou of China.</title>
        <authorList>
            <person name="Chengliang C."/>
            <person name="Ya Z."/>
        </authorList>
    </citation>
    <scope>NUCLEOTIDE SEQUENCE</scope>
    <source>
        <strain evidence="1">KLBMP 9083</strain>
    </source>
</reference>
<dbReference type="Pfam" id="PF11066">
    <property type="entry name" value="DUF2867"/>
    <property type="match status" value="1"/>
</dbReference>
<gene>
    <name evidence="1" type="ORF">L1785_07455</name>
</gene>
<accession>A0AA41U8U0</accession>
<dbReference type="RefSeq" id="WP_236088587.1">
    <property type="nucleotide sequence ID" value="NZ_JAKGSG010000025.1"/>
</dbReference>
<comment type="caution">
    <text evidence="1">The sequence shown here is derived from an EMBL/GenBank/DDBJ whole genome shotgun (WGS) entry which is preliminary data.</text>
</comment>
<evidence type="ECO:0000313" key="1">
    <source>
        <dbReference type="EMBL" id="MCF4120812.1"/>
    </source>
</evidence>
<evidence type="ECO:0000313" key="2">
    <source>
        <dbReference type="Proteomes" id="UP001165405"/>
    </source>
</evidence>
<keyword evidence="2" id="KW-1185">Reference proteome</keyword>
<name>A0AA41U8U0_9MICO</name>
<dbReference type="Proteomes" id="UP001165405">
    <property type="component" value="Unassembled WGS sequence"/>
</dbReference>